<comment type="caution">
    <text evidence="5">The sequence shown here is derived from an EMBL/GenBank/DDBJ whole genome shotgun (WGS) entry which is preliminary data.</text>
</comment>
<name>A0A2V3UUM7_9SPHN</name>
<dbReference type="InterPro" id="IPR001254">
    <property type="entry name" value="Trypsin_dom"/>
</dbReference>
<gene>
    <name evidence="5" type="ORF">C7451_11171</name>
</gene>
<dbReference type="Pfam" id="PF03797">
    <property type="entry name" value="Autotransporter"/>
    <property type="match status" value="1"/>
</dbReference>
<dbReference type="SMART" id="SM00869">
    <property type="entry name" value="Autotransporter"/>
    <property type="match status" value="1"/>
</dbReference>
<dbReference type="Proteomes" id="UP000248014">
    <property type="component" value="Unassembled WGS sequence"/>
</dbReference>
<dbReference type="InterPro" id="IPR036709">
    <property type="entry name" value="Autotransporte_beta_dom_sf"/>
</dbReference>
<dbReference type="PROSITE" id="PS50240">
    <property type="entry name" value="TRYPSIN_DOM"/>
    <property type="match status" value="1"/>
</dbReference>
<dbReference type="SMART" id="SM00020">
    <property type="entry name" value="Tryp_SPc"/>
    <property type="match status" value="1"/>
</dbReference>
<dbReference type="RefSeq" id="WP_110299641.1">
    <property type="nucleotide sequence ID" value="NZ_QJJM01000011.1"/>
</dbReference>
<dbReference type="InterPro" id="IPR033116">
    <property type="entry name" value="TRYPSIN_SER"/>
</dbReference>
<feature type="domain" description="Peptidase S1" evidence="3">
    <location>
        <begin position="12"/>
        <end position="339"/>
    </location>
</feature>
<dbReference type="OrthoDB" id="267336at2"/>
<evidence type="ECO:0000256" key="1">
    <source>
        <dbReference type="ARBA" id="ARBA00023157"/>
    </source>
</evidence>
<feature type="signal peptide" evidence="2">
    <location>
        <begin position="1"/>
        <end position="32"/>
    </location>
</feature>
<sequence length="1191" mass="122864">MTFKNTHLHKAILGGTAATAMAVALASAPALAIVPNNNQTPTQIIDNAGGVNGVGMFFRNDGFVCTGTLINPRTVLFAAHCVNDRLQTDYSSIDGTVPAAFSFNVDARPGFQNWTANGFRSNAALNVFNISQIQYDPRSLLNPQALGFIEADIALATLDTPAARIPTWALLFSPLPTPTSIDPVRGTGYHVTITGYGRSGNGTQGAVGGVDFRRRAAENMLGALASPDDRNDFLFGPAAPGTPPLGQNLYNLDFDDPRRGTPGASQFDFNVFRDDPLPNEGTTAGGDSGGPLILTASRNTLSTKNLQIGVLSGGSRFFGPQAFSSYGTTSFYQPLYLYWDYIAATNPYRYVTAAAGNGNWEDATRWTTTLDPNYNIINAAGQVVTGIPTGLGQGIAGGDPDFGQVCIQGLGLNECRDLATGQDFTPPARTAEGVNVASGIGRADLTGELSGGAEQVSLNGTVDTPGSAAVATAAAVSAAPVAATTSLTRADMINSVGAGDNTVAGLQNQLAGADLGLGTPLSPAASAESLAALEKLAEEAQRNGSGVFRAGPLPAATLANGLPGATNFVPNNVNPNNRAGTPGRYFDVTLSAAGTTTLSSVVTIDRLTVANTAGLNVAAAGNLTSLIDITQTGGTVNVAGRLRSVGDYTLAAGLLTGTGTIQTPFLTSIMGTVAPGGTGTVGTLTVDGSVVLSSATQFLVDVGAGVSDRLAITGAASLGGRVIVSPVAGYTIKNGDTYRIVTTGGAITAAFNSAAPISAILTPVLTTSANAVDMRITAGQYRNVIDPFSRVQSSYAGILDTNRASANTFSDVYLRTDLMSAAQIRATFESLAPFTESTRLNVAEAMISSTSRFHRTRMQSALSGDFGGTIAMIGQPLGIAATATNGMALPGAMAAAAVAQDGQDTAVVDSASLDSSFAIYLGGGYLNGKSAPMPTALTRGRRENFDGYFVVGGLEYMPRDGVVLGISGSYSDVDARAVQVQSVGGELIEGSVYGAFTAPGGLIVDGRISAGSFKVDTNRAVGIAGRVFNLGTSDDSLSLSAELGLSKAIETETVVITPRVAAQYQYIGFDDVRETGGGPALDIDRNKFDSLQVRVGASASAKKTAVFRPYIYADYVYDVLEGDAFFGANFAGSTTGRFPFAYRSDDRTWAEAGVGLTISQPTFDFTAAIDTTVGRKDFQAQQYSLSALIRF</sequence>
<organism evidence="5 6">
    <name type="scientific">Blastomonas natatoria</name>
    <dbReference type="NCBI Taxonomy" id="34015"/>
    <lineage>
        <taxon>Bacteria</taxon>
        <taxon>Pseudomonadati</taxon>
        <taxon>Pseudomonadota</taxon>
        <taxon>Alphaproteobacteria</taxon>
        <taxon>Sphingomonadales</taxon>
        <taxon>Sphingomonadaceae</taxon>
        <taxon>Blastomonas</taxon>
    </lineage>
</organism>
<evidence type="ECO:0000259" key="4">
    <source>
        <dbReference type="PROSITE" id="PS51208"/>
    </source>
</evidence>
<proteinExistence type="predicted"/>
<reference evidence="5 6" key="1">
    <citation type="submission" date="2018-05" db="EMBL/GenBank/DDBJ databases">
        <title>Genomic Encyclopedia of Type Strains, Phase IV (KMG-IV): sequencing the most valuable type-strain genomes for metagenomic binning, comparative biology and taxonomic classification.</title>
        <authorList>
            <person name="Goeker M."/>
        </authorList>
    </citation>
    <scope>NUCLEOTIDE SEQUENCE [LARGE SCALE GENOMIC DNA]</scope>
    <source>
        <strain evidence="5 6">DSM 3183</strain>
    </source>
</reference>
<dbReference type="EMBL" id="QJJM01000011">
    <property type="protein sequence ID" value="PXW72950.1"/>
    <property type="molecule type" value="Genomic_DNA"/>
</dbReference>
<dbReference type="NCBIfam" id="TIGR01414">
    <property type="entry name" value="autotrans_barl"/>
    <property type="match status" value="2"/>
</dbReference>
<dbReference type="GO" id="GO:0006508">
    <property type="term" value="P:proteolysis"/>
    <property type="evidence" value="ECO:0007669"/>
    <property type="project" value="InterPro"/>
</dbReference>
<dbReference type="PROSITE" id="PS51208">
    <property type="entry name" value="AUTOTRANSPORTER"/>
    <property type="match status" value="1"/>
</dbReference>
<evidence type="ECO:0000256" key="2">
    <source>
        <dbReference type="SAM" id="SignalP"/>
    </source>
</evidence>
<evidence type="ECO:0000313" key="6">
    <source>
        <dbReference type="Proteomes" id="UP000248014"/>
    </source>
</evidence>
<dbReference type="PRINTS" id="PR00722">
    <property type="entry name" value="CHYMOTRYPSIN"/>
</dbReference>
<dbReference type="GO" id="GO:0019867">
    <property type="term" value="C:outer membrane"/>
    <property type="evidence" value="ECO:0007669"/>
    <property type="project" value="InterPro"/>
</dbReference>
<feature type="domain" description="Autotransporter" evidence="4">
    <location>
        <begin position="910"/>
        <end position="1191"/>
    </location>
</feature>
<dbReference type="GO" id="GO:0004252">
    <property type="term" value="F:serine-type endopeptidase activity"/>
    <property type="evidence" value="ECO:0007669"/>
    <property type="project" value="InterPro"/>
</dbReference>
<keyword evidence="2" id="KW-0732">Signal</keyword>
<protein>
    <submittedName>
        <fullName evidence="5">Outer membrane autotransporter protein</fullName>
    </submittedName>
</protein>
<dbReference type="InterPro" id="IPR043504">
    <property type="entry name" value="Peptidase_S1_PA_chymotrypsin"/>
</dbReference>
<dbReference type="SUPFAM" id="SSF50494">
    <property type="entry name" value="Trypsin-like serine proteases"/>
    <property type="match status" value="1"/>
</dbReference>
<dbReference type="Gene3D" id="2.40.128.130">
    <property type="entry name" value="Autotransporter beta-domain"/>
    <property type="match status" value="1"/>
</dbReference>
<dbReference type="Pfam" id="PF00089">
    <property type="entry name" value="Trypsin"/>
    <property type="match status" value="1"/>
</dbReference>
<dbReference type="InterPro" id="IPR005546">
    <property type="entry name" value="Autotransporte_beta"/>
</dbReference>
<accession>A0A2V3UUM7</accession>
<dbReference type="Gene3D" id="2.40.10.10">
    <property type="entry name" value="Trypsin-like serine proteases"/>
    <property type="match status" value="1"/>
</dbReference>
<feature type="chain" id="PRO_5016109411" evidence="2">
    <location>
        <begin position="33"/>
        <end position="1191"/>
    </location>
</feature>
<evidence type="ECO:0000313" key="5">
    <source>
        <dbReference type="EMBL" id="PXW72950.1"/>
    </source>
</evidence>
<dbReference type="AlphaFoldDB" id="A0A2V3UUM7"/>
<evidence type="ECO:0000259" key="3">
    <source>
        <dbReference type="PROSITE" id="PS50240"/>
    </source>
</evidence>
<keyword evidence="1" id="KW-1015">Disulfide bond</keyword>
<dbReference type="SUPFAM" id="SSF103515">
    <property type="entry name" value="Autotransporter"/>
    <property type="match status" value="1"/>
</dbReference>
<keyword evidence="6" id="KW-1185">Reference proteome</keyword>
<dbReference type="PROSITE" id="PS00135">
    <property type="entry name" value="TRYPSIN_SER"/>
    <property type="match status" value="1"/>
</dbReference>
<dbReference type="InterPro" id="IPR001314">
    <property type="entry name" value="Peptidase_S1A"/>
</dbReference>
<dbReference type="InterPro" id="IPR009003">
    <property type="entry name" value="Peptidase_S1_PA"/>
</dbReference>
<dbReference type="InterPro" id="IPR006315">
    <property type="entry name" value="OM_autotransptr_brl_dom"/>
</dbReference>